<reference evidence="2" key="1">
    <citation type="submission" date="2022-10" db="EMBL/GenBank/DDBJ databases">
        <authorList>
            <person name="Byrne P K."/>
        </authorList>
    </citation>
    <scope>NUCLEOTIDE SEQUENCE</scope>
    <source>
        <strain evidence="2">CBS7001</strain>
    </source>
</reference>
<dbReference type="GO" id="GO:0047661">
    <property type="term" value="F:amino-acid racemase activity"/>
    <property type="evidence" value="ECO:0007669"/>
    <property type="project" value="InterPro"/>
</dbReference>
<dbReference type="InterPro" id="IPR015942">
    <property type="entry name" value="Asp/Glu/hydantoin_racemase"/>
</dbReference>
<accession>A0AA35NS72</accession>
<dbReference type="Proteomes" id="UP001162090">
    <property type="component" value="Chromosome 9"/>
</dbReference>
<dbReference type="InterPro" id="IPR052186">
    <property type="entry name" value="Hydantoin_racemase-like"/>
</dbReference>
<dbReference type="AlphaFoldDB" id="A0AA35NS72"/>
<proteinExistence type="inferred from homology"/>
<evidence type="ECO:0000313" key="2">
    <source>
        <dbReference type="EMBL" id="CAI4065473.1"/>
    </source>
</evidence>
<evidence type="ECO:0000256" key="1">
    <source>
        <dbReference type="ARBA" id="ARBA00038414"/>
    </source>
</evidence>
<dbReference type="PANTHER" id="PTHR28047:SF5">
    <property type="entry name" value="PROTEIN DCG1"/>
    <property type="match status" value="1"/>
</dbReference>
<sequence length="245" mass="27245">MTEASILVVNPNSSKSMTASLQETVEKTFPRKSYNISYFTGPDTSPPQIDGLETSVQSMEACLPLLIGDKGSKYYYQKFDGVLIACFSDHPLVTKIKEVAALEKFDAPVVGLLDSSIQYCNLIGKRFSIITSNKEWIPILNDSVESKFLTGNTINRNLWRGTVSTDLQVLDLHSPENFQQIADVIGRENIEKLDSEIVILGCAGFSGLQNKLAKQFEKHGILFLDTIETGLEILITMIKFIKSQK</sequence>
<dbReference type="Pfam" id="PF01177">
    <property type="entry name" value="Asp_Glu_race"/>
    <property type="match status" value="1"/>
</dbReference>
<dbReference type="InterPro" id="IPR053714">
    <property type="entry name" value="Iso_Racemase_Enz_sf"/>
</dbReference>
<dbReference type="EMBL" id="OX365920">
    <property type="protein sequence ID" value="CAI4065473.1"/>
    <property type="molecule type" value="Genomic_DNA"/>
</dbReference>
<dbReference type="Gene3D" id="3.40.50.12500">
    <property type="match status" value="1"/>
</dbReference>
<name>A0AA35NS72_SACUV</name>
<gene>
    <name evidence="2" type="primary">SUVC09G1960</name>
    <name evidence="2" type="ORF">SUVC_09G1960</name>
</gene>
<dbReference type="PANTHER" id="PTHR28047">
    <property type="entry name" value="PROTEIN DCG1"/>
    <property type="match status" value="1"/>
</dbReference>
<comment type="similarity">
    <text evidence="1">Belongs to the HyuE racemase family.</text>
</comment>
<organism evidence="2 3">
    <name type="scientific">Saccharomyces uvarum</name>
    <name type="common">Yeast</name>
    <name type="synonym">Saccharomyces bayanus var. uvarum</name>
    <dbReference type="NCBI Taxonomy" id="230603"/>
    <lineage>
        <taxon>Eukaryota</taxon>
        <taxon>Fungi</taxon>
        <taxon>Dikarya</taxon>
        <taxon>Ascomycota</taxon>
        <taxon>Saccharomycotina</taxon>
        <taxon>Saccharomycetes</taxon>
        <taxon>Saccharomycetales</taxon>
        <taxon>Saccharomycetaceae</taxon>
        <taxon>Saccharomyces</taxon>
    </lineage>
</organism>
<protein>
    <recommendedName>
        <fullName evidence="4">Dcg1p</fullName>
    </recommendedName>
</protein>
<evidence type="ECO:0000313" key="3">
    <source>
        <dbReference type="Proteomes" id="UP001162090"/>
    </source>
</evidence>
<evidence type="ECO:0008006" key="4">
    <source>
        <dbReference type="Google" id="ProtNLM"/>
    </source>
</evidence>